<keyword evidence="3 7" id="KW-0378">Hydrolase</keyword>
<feature type="domain" description="Acyl-CoA thioesterase-like N-terminal HotDog" evidence="6">
    <location>
        <begin position="38"/>
        <end position="120"/>
    </location>
</feature>
<comment type="subunit">
    <text evidence="2">Homotetramer.</text>
</comment>
<evidence type="ECO:0000259" key="5">
    <source>
        <dbReference type="Pfam" id="PF02551"/>
    </source>
</evidence>
<name>A0A6J8CA73_MYTCO</name>
<accession>A0A6J8CA73</accession>
<comment type="similarity">
    <text evidence="1">Belongs to the C/M/P thioester hydrolase family.</text>
</comment>
<dbReference type="InterPro" id="IPR025652">
    <property type="entry name" value="TesB_C"/>
</dbReference>
<evidence type="ECO:0000256" key="2">
    <source>
        <dbReference type="ARBA" id="ARBA00011881"/>
    </source>
</evidence>
<evidence type="ECO:0000313" key="7">
    <source>
        <dbReference type="EMBL" id="CAC5393308.1"/>
    </source>
</evidence>
<evidence type="ECO:0000313" key="8">
    <source>
        <dbReference type="Proteomes" id="UP000507470"/>
    </source>
</evidence>
<dbReference type="GO" id="GO:0009062">
    <property type="term" value="P:fatty acid catabolic process"/>
    <property type="evidence" value="ECO:0007669"/>
    <property type="project" value="TreeGrafter"/>
</dbReference>
<keyword evidence="4" id="KW-0443">Lipid metabolism</keyword>
<dbReference type="GO" id="GO:0005782">
    <property type="term" value="C:peroxisomal matrix"/>
    <property type="evidence" value="ECO:0007669"/>
    <property type="project" value="TreeGrafter"/>
</dbReference>
<protein>
    <submittedName>
        <fullName evidence="7">ACOT8</fullName>
        <ecNumber evidence="7">3.1.2.27</ecNumber>
    </submittedName>
</protein>
<dbReference type="GO" id="GO:0033882">
    <property type="term" value="F:choloyl-CoA hydrolase activity"/>
    <property type="evidence" value="ECO:0007669"/>
    <property type="project" value="UniProtKB-EC"/>
</dbReference>
<organism evidence="7 8">
    <name type="scientific">Mytilus coruscus</name>
    <name type="common">Sea mussel</name>
    <dbReference type="NCBI Taxonomy" id="42192"/>
    <lineage>
        <taxon>Eukaryota</taxon>
        <taxon>Metazoa</taxon>
        <taxon>Spiralia</taxon>
        <taxon>Lophotrochozoa</taxon>
        <taxon>Mollusca</taxon>
        <taxon>Bivalvia</taxon>
        <taxon>Autobranchia</taxon>
        <taxon>Pteriomorphia</taxon>
        <taxon>Mytilida</taxon>
        <taxon>Mytiloidea</taxon>
        <taxon>Mytilidae</taxon>
        <taxon>Mytilinae</taxon>
        <taxon>Mytilus</taxon>
    </lineage>
</organism>
<dbReference type="InterPro" id="IPR029069">
    <property type="entry name" value="HotDog_dom_sf"/>
</dbReference>
<dbReference type="FunFam" id="2.40.160.210:FF:000001">
    <property type="entry name" value="Acyl-CoA thioesterase II"/>
    <property type="match status" value="1"/>
</dbReference>
<dbReference type="InterPro" id="IPR049449">
    <property type="entry name" value="TesB_ACOT8-like_N"/>
</dbReference>
<proteinExistence type="inferred from homology"/>
<dbReference type="Gene3D" id="2.40.160.210">
    <property type="entry name" value="Acyl-CoA thioesterase, double hotdog domain"/>
    <property type="match status" value="1"/>
</dbReference>
<dbReference type="OrthoDB" id="68328at2759"/>
<reference evidence="7 8" key="1">
    <citation type="submission" date="2020-06" db="EMBL/GenBank/DDBJ databases">
        <authorList>
            <person name="Li R."/>
            <person name="Bekaert M."/>
        </authorList>
    </citation>
    <scope>NUCLEOTIDE SEQUENCE [LARGE SCALE GENOMIC DNA]</scope>
    <source>
        <strain evidence="8">wild</strain>
    </source>
</reference>
<dbReference type="PANTHER" id="PTHR11066:SF34">
    <property type="entry name" value="ACYL-COENZYME A THIOESTERASE 8"/>
    <property type="match status" value="1"/>
</dbReference>
<dbReference type="Pfam" id="PF13622">
    <property type="entry name" value="4HBT_3"/>
    <property type="match status" value="1"/>
</dbReference>
<evidence type="ECO:0000256" key="4">
    <source>
        <dbReference type="ARBA" id="ARBA00023098"/>
    </source>
</evidence>
<feature type="domain" description="Acyl-CoA thioesterase 2 C-terminal" evidence="5">
    <location>
        <begin position="173"/>
        <end position="298"/>
    </location>
</feature>
<dbReference type="Pfam" id="PF02551">
    <property type="entry name" value="Acyl_CoA_thio"/>
    <property type="match status" value="1"/>
</dbReference>
<dbReference type="CDD" id="cd03445">
    <property type="entry name" value="Thioesterase_II_repeat2"/>
    <property type="match status" value="1"/>
</dbReference>
<dbReference type="SUPFAM" id="SSF54637">
    <property type="entry name" value="Thioesterase/thiol ester dehydrase-isomerase"/>
    <property type="match status" value="2"/>
</dbReference>
<sequence length="303" mass="34171">MAMAASVTDDLESELLRSYLTLEAIDTNIFRASSVNLWHPVAGRFVYGGQVIGQALIAACRTVREEQHVHSLHCYFLIGGNAKKNILYHVDRTRDGSTYSSRAIKATQDSVPIFTMQASFKLEESDPLKHQYVMPVVPGPEELVESYDFLQSQLENEETTKEHRDFIKRILEKKMHIERRAVDPHLYHGLTQGEPRRYIWVKASGHIGPDIKLQQCIAGFMCDMLLLGAALQPAVPGTKVGYMASLDHSMWFHNPFRADEWMLYEIECPQCGSGKALCTGRMWRQDGVLAVSMAQEGVVRSAL</sequence>
<dbReference type="EC" id="3.1.2.27" evidence="7"/>
<dbReference type="GO" id="GO:0006637">
    <property type="term" value="P:acyl-CoA metabolic process"/>
    <property type="evidence" value="ECO:0007669"/>
    <property type="project" value="InterPro"/>
</dbReference>
<dbReference type="Proteomes" id="UP000507470">
    <property type="component" value="Unassembled WGS sequence"/>
</dbReference>
<evidence type="ECO:0000259" key="6">
    <source>
        <dbReference type="Pfam" id="PF13622"/>
    </source>
</evidence>
<evidence type="ECO:0000256" key="3">
    <source>
        <dbReference type="ARBA" id="ARBA00022801"/>
    </source>
</evidence>
<dbReference type="EMBL" id="CACVKT020005121">
    <property type="protein sequence ID" value="CAC5393308.1"/>
    <property type="molecule type" value="Genomic_DNA"/>
</dbReference>
<keyword evidence="8" id="KW-1185">Reference proteome</keyword>
<dbReference type="GO" id="GO:0047617">
    <property type="term" value="F:fatty acyl-CoA hydrolase activity"/>
    <property type="evidence" value="ECO:0007669"/>
    <property type="project" value="InterPro"/>
</dbReference>
<gene>
    <name evidence="7" type="ORF">MCOR_28178</name>
</gene>
<dbReference type="CDD" id="cd03444">
    <property type="entry name" value="Thioesterase_II_repeat1"/>
    <property type="match status" value="1"/>
</dbReference>
<dbReference type="InterPro" id="IPR003703">
    <property type="entry name" value="Acyl_CoA_thio"/>
</dbReference>
<dbReference type="AlphaFoldDB" id="A0A6J8CA73"/>
<dbReference type="InterPro" id="IPR042171">
    <property type="entry name" value="Acyl-CoA_hotdog"/>
</dbReference>
<dbReference type="PANTHER" id="PTHR11066">
    <property type="entry name" value="ACYL-COA THIOESTERASE"/>
    <property type="match status" value="1"/>
</dbReference>
<evidence type="ECO:0000256" key="1">
    <source>
        <dbReference type="ARBA" id="ARBA00006538"/>
    </source>
</evidence>